<dbReference type="Gene3D" id="1.20.1250.20">
    <property type="entry name" value="MFS general substrate transporter like domains"/>
    <property type="match status" value="2"/>
</dbReference>
<feature type="transmembrane region" description="Helical" evidence="4">
    <location>
        <begin position="134"/>
        <end position="152"/>
    </location>
</feature>
<dbReference type="SUPFAM" id="SSF103473">
    <property type="entry name" value="MFS general substrate transporter"/>
    <property type="match status" value="1"/>
</dbReference>
<dbReference type="InterPro" id="IPR036259">
    <property type="entry name" value="MFS_trans_sf"/>
</dbReference>
<comment type="caution">
    <text evidence="6">The sequence shown here is derived from an EMBL/GenBank/DDBJ whole genome shotgun (WGS) entry which is preliminary data.</text>
</comment>
<keyword evidence="4" id="KW-0472">Membrane</keyword>
<keyword evidence="7" id="KW-1185">Reference proteome</keyword>
<feature type="transmembrane region" description="Helical" evidence="4">
    <location>
        <begin position="420"/>
        <end position="444"/>
    </location>
</feature>
<keyword evidence="4" id="KW-0812">Transmembrane</keyword>
<feature type="transmembrane region" description="Helical" evidence="4">
    <location>
        <begin position="223"/>
        <end position="243"/>
    </location>
</feature>
<feature type="transmembrane region" description="Helical" evidence="4">
    <location>
        <begin position="189"/>
        <end position="211"/>
    </location>
</feature>
<name>A0ABR0EUL3_ZASCE</name>
<keyword evidence="4" id="KW-1133">Transmembrane helix</keyword>
<feature type="domain" description="Major facilitator superfamily (MFS) profile" evidence="5">
    <location>
        <begin position="265"/>
        <end position="456"/>
    </location>
</feature>
<comment type="subcellular location">
    <subcellularLocation>
        <location evidence="1">Membrane</location>
        <topology evidence="1">Multi-pass membrane protein</topology>
    </subcellularLocation>
</comment>
<sequence>MDNTPEDSAARQFTASSDDVESTTKEKEDSVQDGNGGTIVESQESPSPAKEDTSIQYSTSPIPDGGLWAWLQVLSGFMLGIVTSFGVFQSYYTTTLLSTSSASTIAWIGTIQGFLLAFTSVFAGPILDRGHPHTLILIGGFLVVFGLMMTSLCERYWQLFLAQGVCVGLGAGQIFIVAVAVLPGWWERWRALATGLSAVGSAVGGVIYPIVFHRLEPVLEFGWAVRVLGFIALGTLSISLSVARMRTKPPPRPKIVDITGFKEVLFTLFCLLSFLGAMGLYVPYFFISEYAADREHQPGELSFYMLPILSAGGILGRGLPGLLADRFGCLQTLTFTTSISALLAFAWIAVRTSKTSLIIWSLLYGIFSGPFVSLQTPTIAAITPDMRLVGGRMGMSTFCLALGVLVGNPIAGAIREQGEWVGLQVFCGGTLVVSAVLTGVTMVVKVRGEKRRESGS</sequence>
<comment type="similarity">
    <text evidence="2">Belongs to the major facilitator superfamily. Monocarboxylate porter (TC 2.A.1.13) family.</text>
</comment>
<feature type="transmembrane region" description="Helical" evidence="4">
    <location>
        <begin position="158"/>
        <end position="182"/>
    </location>
</feature>
<evidence type="ECO:0000256" key="1">
    <source>
        <dbReference type="ARBA" id="ARBA00004141"/>
    </source>
</evidence>
<evidence type="ECO:0000256" key="3">
    <source>
        <dbReference type="SAM" id="MobiDB-lite"/>
    </source>
</evidence>
<protein>
    <recommendedName>
        <fullName evidence="5">Major facilitator superfamily (MFS) profile domain-containing protein</fullName>
    </recommendedName>
</protein>
<feature type="transmembrane region" description="Helical" evidence="4">
    <location>
        <begin position="332"/>
        <end position="350"/>
    </location>
</feature>
<feature type="transmembrane region" description="Helical" evidence="4">
    <location>
        <begin position="395"/>
        <end position="414"/>
    </location>
</feature>
<feature type="transmembrane region" description="Helical" evidence="4">
    <location>
        <begin position="301"/>
        <end position="320"/>
    </location>
</feature>
<feature type="transmembrane region" description="Helical" evidence="4">
    <location>
        <begin position="356"/>
        <end position="374"/>
    </location>
</feature>
<evidence type="ECO:0000313" key="7">
    <source>
        <dbReference type="Proteomes" id="UP001305779"/>
    </source>
</evidence>
<dbReference type="InterPro" id="IPR050327">
    <property type="entry name" value="Proton-linked_MCT"/>
</dbReference>
<reference evidence="6 7" key="1">
    <citation type="journal article" date="2023" name="G3 (Bethesda)">
        <title>A chromosome-level genome assembly of Zasmidium syzygii isolated from banana leaves.</title>
        <authorList>
            <person name="van Westerhoven A.C."/>
            <person name="Mehrabi R."/>
            <person name="Talebi R."/>
            <person name="Steentjes M.B.F."/>
            <person name="Corcolon B."/>
            <person name="Chong P.A."/>
            <person name="Kema G.H.J."/>
            <person name="Seidl M.F."/>
        </authorList>
    </citation>
    <scope>NUCLEOTIDE SEQUENCE [LARGE SCALE GENOMIC DNA]</scope>
    <source>
        <strain evidence="6 7">P124</strain>
    </source>
</reference>
<feature type="transmembrane region" description="Helical" evidence="4">
    <location>
        <begin position="104"/>
        <end position="127"/>
    </location>
</feature>
<dbReference type="Proteomes" id="UP001305779">
    <property type="component" value="Unassembled WGS sequence"/>
</dbReference>
<evidence type="ECO:0000259" key="5">
    <source>
        <dbReference type="PROSITE" id="PS50850"/>
    </source>
</evidence>
<evidence type="ECO:0000256" key="4">
    <source>
        <dbReference type="SAM" id="Phobius"/>
    </source>
</evidence>
<gene>
    <name evidence="6" type="ORF">PRZ48_003155</name>
</gene>
<evidence type="ECO:0000313" key="6">
    <source>
        <dbReference type="EMBL" id="KAK4505192.1"/>
    </source>
</evidence>
<feature type="transmembrane region" description="Helical" evidence="4">
    <location>
        <begin position="67"/>
        <end position="92"/>
    </location>
</feature>
<organism evidence="6 7">
    <name type="scientific">Zasmidium cellare</name>
    <name type="common">Wine cellar mold</name>
    <name type="synonym">Racodium cellare</name>
    <dbReference type="NCBI Taxonomy" id="395010"/>
    <lineage>
        <taxon>Eukaryota</taxon>
        <taxon>Fungi</taxon>
        <taxon>Dikarya</taxon>
        <taxon>Ascomycota</taxon>
        <taxon>Pezizomycotina</taxon>
        <taxon>Dothideomycetes</taxon>
        <taxon>Dothideomycetidae</taxon>
        <taxon>Mycosphaerellales</taxon>
        <taxon>Mycosphaerellaceae</taxon>
        <taxon>Zasmidium</taxon>
    </lineage>
</organism>
<dbReference type="PANTHER" id="PTHR11360">
    <property type="entry name" value="MONOCARBOXYLATE TRANSPORTER"/>
    <property type="match status" value="1"/>
</dbReference>
<evidence type="ECO:0000256" key="2">
    <source>
        <dbReference type="ARBA" id="ARBA00006727"/>
    </source>
</evidence>
<proteinExistence type="inferred from homology"/>
<dbReference type="Pfam" id="PF07690">
    <property type="entry name" value="MFS_1"/>
    <property type="match status" value="1"/>
</dbReference>
<dbReference type="PROSITE" id="PS50850">
    <property type="entry name" value="MFS"/>
    <property type="match status" value="1"/>
</dbReference>
<dbReference type="EMBL" id="JAXOVC010000002">
    <property type="protein sequence ID" value="KAK4505192.1"/>
    <property type="molecule type" value="Genomic_DNA"/>
</dbReference>
<dbReference type="InterPro" id="IPR020846">
    <property type="entry name" value="MFS_dom"/>
</dbReference>
<dbReference type="InterPro" id="IPR011701">
    <property type="entry name" value="MFS"/>
</dbReference>
<feature type="region of interest" description="Disordered" evidence="3">
    <location>
        <begin position="1"/>
        <end position="56"/>
    </location>
</feature>
<feature type="transmembrane region" description="Helical" evidence="4">
    <location>
        <begin position="264"/>
        <end position="286"/>
    </location>
</feature>
<accession>A0ABR0EUL3</accession>
<dbReference type="PANTHER" id="PTHR11360:SF234">
    <property type="entry name" value="MFS-TYPE TRANSPORTER DBAD-RELATED"/>
    <property type="match status" value="1"/>
</dbReference>